<evidence type="ECO:0000313" key="1">
    <source>
        <dbReference type="EMBL" id="GMF43790.1"/>
    </source>
</evidence>
<dbReference type="OrthoDB" id="125808at2759"/>
<name>A0A9W6XPC1_9STRA</name>
<dbReference type="CDD" id="cd09272">
    <property type="entry name" value="RNase_HI_RT_Ty1"/>
    <property type="match status" value="1"/>
</dbReference>
<evidence type="ECO:0000313" key="2">
    <source>
        <dbReference type="Proteomes" id="UP001165121"/>
    </source>
</evidence>
<comment type="caution">
    <text evidence="1">The sequence shown here is derived from an EMBL/GenBank/DDBJ whole genome shotgun (WGS) entry which is preliminary data.</text>
</comment>
<sequence>MGPKKQSLVTLSSTESEYVTLTHGTKECIGLKQLFVEHGMDVGKITVHEDNQAAQHLAEGKGVRQRSRHIDVLYHWTREQIKKVVIELRYCPTAVMVVDHFTKPLAQPKFDAFVKELGMCRVGVLEQQG</sequence>
<dbReference type="EMBL" id="BSXT01001588">
    <property type="protein sequence ID" value="GMF43790.1"/>
    <property type="molecule type" value="Genomic_DNA"/>
</dbReference>
<accession>A0A9W6XPC1</accession>
<gene>
    <name evidence="1" type="ORF">Pfra01_001496300</name>
</gene>
<dbReference type="Proteomes" id="UP001165121">
    <property type="component" value="Unassembled WGS sequence"/>
</dbReference>
<keyword evidence="2" id="KW-1185">Reference proteome</keyword>
<protein>
    <submittedName>
        <fullName evidence="1">Unnamed protein product</fullName>
    </submittedName>
</protein>
<organism evidence="1 2">
    <name type="scientific">Phytophthora fragariaefolia</name>
    <dbReference type="NCBI Taxonomy" id="1490495"/>
    <lineage>
        <taxon>Eukaryota</taxon>
        <taxon>Sar</taxon>
        <taxon>Stramenopiles</taxon>
        <taxon>Oomycota</taxon>
        <taxon>Peronosporomycetes</taxon>
        <taxon>Peronosporales</taxon>
        <taxon>Peronosporaceae</taxon>
        <taxon>Phytophthora</taxon>
    </lineage>
</organism>
<dbReference type="AlphaFoldDB" id="A0A9W6XPC1"/>
<proteinExistence type="predicted"/>
<reference evidence="1" key="1">
    <citation type="submission" date="2023-04" db="EMBL/GenBank/DDBJ databases">
        <title>Phytophthora fragariaefolia NBRC 109709.</title>
        <authorList>
            <person name="Ichikawa N."/>
            <person name="Sato H."/>
            <person name="Tonouchi N."/>
        </authorList>
    </citation>
    <scope>NUCLEOTIDE SEQUENCE</scope>
    <source>
        <strain evidence="1">NBRC 109709</strain>
    </source>
</reference>